<dbReference type="OrthoDB" id="16538at2759"/>
<dbReference type="EnsemblMetazoa" id="Aqu2.1.43478_001">
    <property type="protein sequence ID" value="Aqu2.1.43478_001"/>
    <property type="gene ID" value="Aqu2.1.43478"/>
</dbReference>
<dbReference type="HAMAP" id="MF_03003">
    <property type="entry name" value="eIF3d"/>
    <property type="match status" value="1"/>
</dbReference>
<comment type="domain">
    <text evidence="5">The RNA gate region regulates mRNA cap recognition to prevent promiscuous mRNA-binding before assembly of eif3d into the full eukaryotic translation initiation factor 3 (eIF-3) complex.</text>
</comment>
<dbReference type="GO" id="GO:0098808">
    <property type="term" value="F:mRNA cap binding"/>
    <property type="evidence" value="ECO:0007669"/>
    <property type="project" value="UniProtKB-UniRule"/>
</dbReference>
<evidence type="ECO:0000256" key="4">
    <source>
        <dbReference type="ARBA" id="ARBA00022917"/>
    </source>
</evidence>
<evidence type="ECO:0000313" key="8">
    <source>
        <dbReference type="Proteomes" id="UP000007879"/>
    </source>
</evidence>
<dbReference type="InParanoid" id="A0A1X7VVP5"/>
<gene>
    <name evidence="7" type="primary">100641028</name>
</gene>
<dbReference type="FunCoup" id="A0A1X7VVP5">
    <property type="interactions" value="1005"/>
</dbReference>
<comment type="function">
    <text evidence="5">mRNA cap-binding component of the eukaryotic translation initiation factor 3 (eIF-3) complex, which is involved in protein synthesis of a specialized repertoire of mRNAs and, together with other initiation factors, stimulates binding of mRNA and methionyl-tRNAi to the 40S ribosome. The eIF-3 complex specifically targets and initiates translation of a subset of mRNAs involved in cell proliferation. In the eIF-3 complex, eif3d specifically recognizes and binds the 7-methylguanosine cap of a subset of mRNAs.</text>
</comment>
<comment type="subcellular location">
    <subcellularLocation>
        <location evidence="5">Cytoplasm</location>
    </subcellularLocation>
</comment>
<dbReference type="OMA" id="FMDKRDN"/>
<dbReference type="eggNOG" id="KOG2479">
    <property type="taxonomic scope" value="Eukaryota"/>
</dbReference>
<dbReference type="InterPro" id="IPR007783">
    <property type="entry name" value="eIF3d"/>
</dbReference>
<evidence type="ECO:0000256" key="3">
    <source>
        <dbReference type="ARBA" id="ARBA00022884"/>
    </source>
</evidence>
<evidence type="ECO:0000256" key="6">
    <source>
        <dbReference type="SAM" id="MobiDB-lite"/>
    </source>
</evidence>
<evidence type="ECO:0000313" key="7">
    <source>
        <dbReference type="EnsemblMetazoa" id="Aqu2.1.43478_001"/>
    </source>
</evidence>
<dbReference type="GO" id="GO:0005852">
    <property type="term" value="C:eukaryotic translation initiation factor 3 complex"/>
    <property type="evidence" value="ECO:0007669"/>
    <property type="project" value="UniProtKB-UniRule"/>
</dbReference>
<reference evidence="7" key="2">
    <citation type="submission" date="2017-05" db="UniProtKB">
        <authorList>
            <consortium name="EnsemblMetazoa"/>
        </authorList>
    </citation>
    <scope>IDENTIFICATION</scope>
</reference>
<dbReference type="EnsemblMetazoa" id="XM_003382860.3">
    <property type="protein sequence ID" value="XP_003382908.1"/>
    <property type="gene ID" value="LOC100641028"/>
</dbReference>
<evidence type="ECO:0000256" key="2">
    <source>
        <dbReference type="ARBA" id="ARBA00022540"/>
    </source>
</evidence>
<keyword evidence="3" id="KW-0694">RNA-binding</keyword>
<dbReference type="PANTHER" id="PTHR12399">
    <property type="entry name" value="EUKARYOTIC TRANSLATION INITIATION FACTOR 3 SUBUNIT 7"/>
    <property type="match status" value="1"/>
</dbReference>
<feature type="compositionally biased region" description="Polar residues" evidence="6">
    <location>
        <begin position="1"/>
        <end position="12"/>
    </location>
</feature>
<sequence length="572" mass="65008">MASELLSPTTGAEETPQKPRFFFPKIQDNPDGWGPCDVPLQFKDTPYQPFSKDDRLGKVADWTNNLYQDRRTANKYGSAYGSGGQVYTYYHEQDDSSFRLVDSSRPQRPLYSRPRGRQMQNKIRRDREKREERKLGGRQQVALKKNREKERRSKRGYRSNYYDRNPPQLRPRAPSVSVKYNWQMIREITFPELNKLSYTPSRPEDLHVCGSIGYYNVRKEKSVSVRCPQILSKCTKIFNPVTTSDDPVIEKLAKAHKDNCKVFATDAILATLMTCTRSKYSWDIVVQRVSDFLFFDKRDDSRFEFLTVDETAKEPPQEETGINSPQSLALEATYINQSLSQQMLVSAAGGKGLYSFREPNPFTDDIEGMPSVAYRYRKYSLKDGSGLIVRCQHDAALPPSSPSSSPDVFLNIKTLNEWDPKYAGGNHVDWRNNLDRQRGAVFATELKNNSCKIAKWAVSAALAGSSFIKFGYVSRSSPRDSSNHQILGIQTERPEQLASQLTLDLQNAWGILHAIIDYCRELDPGKYIIMKDPNKAVIRIYSVPADEFDSGDSDDEESDGGAGSQSDDNKSD</sequence>
<feature type="region of interest" description="Disordered" evidence="6">
    <location>
        <begin position="102"/>
        <end position="173"/>
    </location>
</feature>
<accession>A0A1X7VVP5</accession>
<evidence type="ECO:0000256" key="1">
    <source>
        <dbReference type="ARBA" id="ARBA00022490"/>
    </source>
</evidence>
<dbReference type="STRING" id="400682.A0A1X7VVP5"/>
<keyword evidence="2 5" id="KW-0396">Initiation factor</keyword>
<feature type="region of interest" description="Disordered" evidence="6">
    <location>
        <begin position="1"/>
        <end position="36"/>
    </location>
</feature>
<keyword evidence="1 5" id="KW-0963">Cytoplasm</keyword>
<dbReference type="KEGG" id="aqu:100641028"/>
<feature type="region of interest" description="Disordered" evidence="6">
    <location>
        <begin position="546"/>
        <end position="572"/>
    </location>
</feature>
<dbReference type="GO" id="GO:0002191">
    <property type="term" value="P:cap-dependent translational initiation"/>
    <property type="evidence" value="ECO:0007669"/>
    <property type="project" value="UniProtKB-UniRule"/>
</dbReference>
<dbReference type="GO" id="GO:0001732">
    <property type="term" value="P:formation of cytoplasmic translation initiation complex"/>
    <property type="evidence" value="ECO:0007669"/>
    <property type="project" value="UniProtKB-UniRule"/>
</dbReference>
<dbReference type="AlphaFoldDB" id="A0A1X7VVP5"/>
<keyword evidence="8" id="KW-1185">Reference proteome</keyword>
<reference evidence="8" key="1">
    <citation type="journal article" date="2010" name="Nature">
        <title>The Amphimedon queenslandica genome and the evolution of animal complexity.</title>
        <authorList>
            <person name="Srivastava M."/>
            <person name="Simakov O."/>
            <person name="Chapman J."/>
            <person name="Fahey B."/>
            <person name="Gauthier M.E."/>
            <person name="Mitros T."/>
            <person name="Richards G.S."/>
            <person name="Conaco C."/>
            <person name="Dacre M."/>
            <person name="Hellsten U."/>
            <person name="Larroux C."/>
            <person name="Putnam N.H."/>
            <person name="Stanke M."/>
            <person name="Adamska M."/>
            <person name="Darling A."/>
            <person name="Degnan S.M."/>
            <person name="Oakley T.H."/>
            <person name="Plachetzki D.C."/>
            <person name="Zhai Y."/>
            <person name="Adamski M."/>
            <person name="Calcino A."/>
            <person name="Cummins S.F."/>
            <person name="Goodstein D.M."/>
            <person name="Harris C."/>
            <person name="Jackson D.J."/>
            <person name="Leys S.P."/>
            <person name="Shu S."/>
            <person name="Woodcroft B.J."/>
            <person name="Vervoort M."/>
            <person name="Kosik K.S."/>
            <person name="Manning G."/>
            <person name="Degnan B.M."/>
            <person name="Rokhsar D.S."/>
        </authorList>
    </citation>
    <scope>NUCLEOTIDE SEQUENCE [LARGE SCALE GENOMIC DNA]</scope>
</reference>
<protein>
    <recommendedName>
        <fullName evidence="5">Eukaryotic translation initiation factor 3 subunit D</fullName>
        <shortName evidence="5">eIF3d</shortName>
    </recommendedName>
    <alternativeName>
        <fullName evidence="5">Eukaryotic translation initiation factor 3 subunit 7</fullName>
    </alternativeName>
</protein>
<dbReference type="PANTHER" id="PTHR12399:SF0">
    <property type="entry name" value="EUKARYOTIC TRANSLATION INITIATION FACTOR 3 SUBUNIT D"/>
    <property type="match status" value="1"/>
</dbReference>
<proteinExistence type="inferred from homology"/>
<feature type="region of interest" description="RNA gate" evidence="5">
    <location>
        <begin position="302"/>
        <end position="316"/>
    </location>
</feature>
<dbReference type="Proteomes" id="UP000007879">
    <property type="component" value="Unassembled WGS sequence"/>
</dbReference>
<comment type="subunit">
    <text evidence="5">Component of the eukaryotic translation initiation factor 3 (eIF-3) complex.</text>
</comment>
<keyword evidence="4 5" id="KW-0648">Protein biosynthesis</keyword>
<dbReference type="GO" id="GO:0016282">
    <property type="term" value="C:eukaryotic 43S preinitiation complex"/>
    <property type="evidence" value="ECO:0007669"/>
    <property type="project" value="UniProtKB-UniRule"/>
</dbReference>
<comment type="similarity">
    <text evidence="5">Belongs to the eIF-3 subunit D family.</text>
</comment>
<dbReference type="GO" id="GO:0033290">
    <property type="term" value="C:eukaryotic 48S preinitiation complex"/>
    <property type="evidence" value="ECO:0007669"/>
    <property type="project" value="UniProtKB-UniRule"/>
</dbReference>
<dbReference type="GO" id="GO:0003743">
    <property type="term" value="F:translation initiation factor activity"/>
    <property type="evidence" value="ECO:0007669"/>
    <property type="project" value="UniProtKB-UniRule"/>
</dbReference>
<evidence type="ECO:0000256" key="5">
    <source>
        <dbReference type="HAMAP-Rule" id="MF_03003"/>
    </source>
</evidence>
<dbReference type="Pfam" id="PF05091">
    <property type="entry name" value="eIF-3_zeta"/>
    <property type="match status" value="1"/>
</dbReference>
<name>A0A1X7VVP5_AMPQE</name>
<dbReference type="PIRSF" id="PIRSF016281">
    <property type="entry name" value="EIF-3_zeta"/>
    <property type="match status" value="1"/>
</dbReference>
<feature type="compositionally biased region" description="Basic and acidic residues" evidence="6">
    <location>
        <begin position="123"/>
        <end position="135"/>
    </location>
</feature>
<feature type="compositionally biased region" description="Acidic residues" evidence="6">
    <location>
        <begin position="546"/>
        <end position="559"/>
    </location>
</feature>
<organism evidence="7">
    <name type="scientific">Amphimedon queenslandica</name>
    <name type="common">Sponge</name>
    <dbReference type="NCBI Taxonomy" id="400682"/>
    <lineage>
        <taxon>Eukaryota</taxon>
        <taxon>Metazoa</taxon>
        <taxon>Porifera</taxon>
        <taxon>Demospongiae</taxon>
        <taxon>Heteroscleromorpha</taxon>
        <taxon>Haplosclerida</taxon>
        <taxon>Niphatidae</taxon>
        <taxon>Amphimedon</taxon>
    </lineage>
</organism>